<reference evidence="2" key="1">
    <citation type="submission" date="2021-01" db="EMBL/GenBank/DDBJ databases">
        <title>Tabrizicola alba sp. nov. a motile alkaliphilic bacterium isolated from a soda lake.</title>
        <authorList>
            <person name="Szuroczki S."/>
            <person name="Abbaszade G."/>
            <person name="Schumann P."/>
            <person name="Toth E."/>
        </authorList>
    </citation>
    <scope>NUCLEOTIDE SEQUENCE</scope>
    <source>
        <strain evidence="2">DMG-N-6</strain>
    </source>
</reference>
<proteinExistence type="predicted"/>
<keyword evidence="1" id="KW-1133">Transmembrane helix</keyword>
<keyword evidence="1" id="KW-0812">Transmembrane</keyword>
<dbReference type="AlphaFoldDB" id="A0A8K0V5P2"/>
<protein>
    <submittedName>
        <fullName evidence="2">Uncharacterized protein</fullName>
    </submittedName>
</protein>
<evidence type="ECO:0000313" key="3">
    <source>
        <dbReference type="Proteomes" id="UP000648908"/>
    </source>
</evidence>
<dbReference type="Proteomes" id="UP000648908">
    <property type="component" value="Unassembled WGS sequence"/>
</dbReference>
<keyword evidence="3" id="KW-1185">Reference proteome</keyword>
<evidence type="ECO:0000256" key="1">
    <source>
        <dbReference type="SAM" id="Phobius"/>
    </source>
</evidence>
<evidence type="ECO:0000313" key="2">
    <source>
        <dbReference type="EMBL" id="MBL4915863.1"/>
    </source>
</evidence>
<keyword evidence="1" id="KW-0472">Membrane</keyword>
<gene>
    <name evidence="2" type="ORF">JL811_01405</name>
</gene>
<organism evidence="2 3">
    <name type="scientific">Szabonella alba</name>
    <dbReference type="NCBI Taxonomy" id="2804194"/>
    <lineage>
        <taxon>Bacteria</taxon>
        <taxon>Pseudomonadati</taxon>
        <taxon>Pseudomonadota</taxon>
        <taxon>Alphaproteobacteria</taxon>
        <taxon>Rhodobacterales</taxon>
        <taxon>Paracoccaceae</taxon>
        <taxon>Szabonella</taxon>
    </lineage>
</organism>
<accession>A0A8K0V5P2</accession>
<dbReference type="EMBL" id="JAESVN010000001">
    <property type="protein sequence ID" value="MBL4915863.1"/>
    <property type="molecule type" value="Genomic_DNA"/>
</dbReference>
<feature type="transmembrane region" description="Helical" evidence="1">
    <location>
        <begin position="28"/>
        <end position="47"/>
    </location>
</feature>
<sequence length="48" mass="4936">MPPYNGTDPGDGALTGERKGTTMHPARILFTTALGFSFALSGAVLALI</sequence>
<comment type="caution">
    <text evidence="2">The sequence shown here is derived from an EMBL/GenBank/DDBJ whole genome shotgun (WGS) entry which is preliminary data.</text>
</comment>
<name>A0A8K0V5P2_9RHOB</name>